<dbReference type="SUPFAM" id="SSF50475">
    <property type="entry name" value="FMN-binding split barrel"/>
    <property type="match status" value="1"/>
</dbReference>
<name>A0ABP9J3Y5_9MICO</name>
<evidence type="ECO:0000313" key="4">
    <source>
        <dbReference type="Proteomes" id="UP001500427"/>
    </source>
</evidence>
<accession>A0ABP9J3Y5</accession>
<sequence>MSTSDAFAVLAKERYVSLTTFRRSGEPVSSPVWIAPDGDELVVITVDPTGKLKRLAHTRRVELRPCDLRGRVAEGAPTFSGRATVDRSPEAVATVKRAVARKYLFARIGDTVSDLFSWAVRRKPRAAIRITLT</sequence>
<dbReference type="RefSeq" id="WP_345505812.1">
    <property type="nucleotide sequence ID" value="NZ_BAABIW010000006.1"/>
</dbReference>
<dbReference type="PANTHER" id="PTHR35176">
    <property type="entry name" value="HEME OXYGENASE HI_0854-RELATED"/>
    <property type="match status" value="1"/>
</dbReference>
<evidence type="ECO:0000259" key="2">
    <source>
        <dbReference type="Pfam" id="PF01243"/>
    </source>
</evidence>
<dbReference type="EMBL" id="BAABIW010000006">
    <property type="protein sequence ID" value="GAA5018054.1"/>
    <property type="molecule type" value="Genomic_DNA"/>
</dbReference>
<feature type="domain" description="Pyridoxamine 5'-phosphate oxidase N-terminal" evidence="2">
    <location>
        <begin position="8"/>
        <end position="117"/>
    </location>
</feature>
<evidence type="ECO:0000313" key="3">
    <source>
        <dbReference type="EMBL" id="GAA5018054.1"/>
    </source>
</evidence>
<dbReference type="InterPro" id="IPR011576">
    <property type="entry name" value="Pyridox_Oxase_N"/>
</dbReference>
<dbReference type="NCBIfam" id="TIGR03666">
    <property type="entry name" value="Rv2061_F420"/>
    <property type="match status" value="1"/>
</dbReference>
<dbReference type="Proteomes" id="UP001500427">
    <property type="component" value="Unassembled WGS sequence"/>
</dbReference>
<evidence type="ECO:0000256" key="1">
    <source>
        <dbReference type="ARBA" id="ARBA00023002"/>
    </source>
</evidence>
<organism evidence="3 4">
    <name type="scientific">Terrabacter aeriphilus</name>
    <dbReference type="NCBI Taxonomy" id="515662"/>
    <lineage>
        <taxon>Bacteria</taxon>
        <taxon>Bacillati</taxon>
        <taxon>Actinomycetota</taxon>
        <taxon>Actinomycetes</taxon>
        <taxon>Micrococcales</taxon>
        <taxon>Intrasporangiaceae</taxon>
        <taxon>Terrabacter</taxon>
    </lineage>
</organism>
<dbReference type="PANTHER" id="PTHR35176:SF11">
    <property type="entry name" value="PYRIDOXAMINE 5'-PHOSPHATE OXIDASE FAMILY PROTEIN"/>
    <property type="match status" value="1"/>
</dbReference>
<keyword evidence="1" id="KW-0560">Oxidoreductase</keyword>
<dbReference type="Gene3D" id="2.30.110.10">
    <property type="entry name" value="Electron Transport, Fmn-binding Protein, Chain A"/>
    <property type="match status" value="1"/>
</dbReference>
<reference evidence="4" key="1">
    <citation type="journal article" date="2019" name="Int. J. Syst. Evol. Microbiol.">
        <title>The Global Catalogue of Microorganisms (GCM) 10K type strain sequencing project: providing services to taxonomists for standard genome sequencing and annotation.</title>
        <authorList>
            <consortium name="The Broad Institute Genomics Platform"/>
            <consortium name="The Broad Institute Genome Sequencing Center for Infectious Disease"/>
            <person name="Wu L."/>
            <person name="Ma J."/>
        </authorList>
    </citation>
    <scope>NUCLEOTIDE SEQUENCE [LARGE SCALE GENOMIC DNA]</scope>
    <source>
        <strain evidence="4">JCM 17687</strain>
    </source>
</reference>
<gene>
    <name evidence="3" type="ORF">GCM10023258_04620</name>
</gene>
<proteinExistence type="predicted"/>
<dbReference type="InterPro" id="IPR012349">
    <property type="entry name" value="Split_barrel_FMN-bd"/>
</dbReference>
<dbReference type="InterPro" id="IPR052019">
    <property type="entry name" value="F420H2_bilvrd_red/Heme_oxyg"/>
</dbReference>
<comment type="caution">
    <text evidence="3">The sequence shown here is derived from an EMBL/GenBank/DDBJ whole genome shotgun (WGS) entry which is preliminary data.</text>
</comment>
<dbReference type="InterPro" id="IPR019965">
    <property type="entry name" value="PPOX_F420-dep_Rv2061_put"/>
</dbReference>
<dbReference type="Pfam" id="PF01243">
    <property type="entry name" value="PNPOx_N"/>
    <property type="match status" value="1"/>
</dbReference>
<keyword evidence="4" id="KW-1185">Reference proteome</keyword>
<protein>
    <submittedName>
        <fullName evidence="3">PPOX class F420-dependent oxidoreductase</fullName>
    </submittedName>
</protein>